<dbReference type="EMBL" id="KZ826357">
    <property type="protein sequence ID" value="PYI05559.1"/>
    <property type="molecule type" value="Genomic_DNA"/>
</dbReference>
<dbReference type="PANTHER" id="PTHR47840">
    <property type="entry name" value="ZN(II)2CYS6 TRANSCRIPTION FACTOR (EUROFUNG)-RELATED"/>
    <property type="match status" value="1"/>
</dbReference>
<evidence type="ECO:0000256" key="5">
    <source>
        <dbReference type="ARBA" id="ARBA00023242"/>
    </source>
</evidence>
<evidence type="ECO:0000313" key="9">
    <source>
        <dbReference type="Proteomes" id="UP000248423"/>
    </source>
</evidence>
<keyword evidence="1" id="KW-0479">Metal-binding</keyword>
<accession>A0A319EV53</accession>
<dbReference type="InterPro" id="IPR001138">
    <property type="entry name" value="Zn2Cys6_DnaBD"/>
</dbReference>
<dbReference type="PANTHER" id="PTHR47840:SF1">
    <property type="entry name" value="ZN(II)2CYS6 TRANSCRIPTION FACTOR (EUROFUNG)"/>
    <property type="match status" value="1"/>
</dbReference>
<protein>
    <recommendedName>
        <fullName evidence="7">Zn(2)-C6 fungal-type domain-containing protein</fullName>
    </recommendedName>
</protein>
<dbReference type="AlphaFoldDB" id="A0A319EV53"/>
<proteinExistence type="predicted"/>
<dbReference type="GO" id="GO:0000981">
    <property type="term" value="F:DNA-binding transcription factor activity, RNA polymerase II-specific"/>
    <property type="evidence" value="ECO:0007669"/>
    <property type="project" value="InterPro"/>
</dbReference>
<keyword evidence="4" id="KW-0804">Transcription</keyword>
<sequence length="679" mass="75406">MEASPTISTKRMRKGTRSCTACRRRKVRCTFPLDESDVCSHCARRGSACIPQDASPELDFGNSVTRQRRQAGSRSCNQPLVQATPVRETPDGSARFRDALKHLRQKIAMSLDSRRGHVPTRGVTGTARGPDSVQSDCAPIMKLLDHELIGRVSESDGDVSRQISDQESRHDKHNSSLKPIEHAAALQGLCEALPSEPEIKDIFQNRSKWWDSWRESFGLSWGDEDDSSLESFAIRAFRTGHPALVGSLLLCFAFSTGDFARYLPPVEQWILNNDELAGGGYGLQCLMGLGLCFMSSSQPRRAWMAYRKANTLMQLAGIHRTHRKSKSLDTLFWQLFAADRWVSLLVGLPYSVPENLCDLYIPPPDDDSFVSFHYRHMSVLTGRVIDCLQSAKGPSLSTVMGVDEQIDEITAQLPAGYLDPTQIVLCQDAKEKHVRVFRLAHVHHLKAHLYMPLFLQRSRDNRQEYSRMACVRSARILLEAYLLLYESDPAMASTDNSIKQSGMSALTAAVIVFLNLLGYGRDAAIDPVSHSGTDKYDDGGLINRTTTALKGCSEGQPSSFAGQCHAALENLVSSSRTLDKGERRDIVVPYFGMVTIDRRDHALQGHPDPWLENPTESTSSTALNADSSIPALPALCEDIFLSYSGPWAAHDPNHGEPFADDFSTAFDWMTGTDYGYFQH</sequence>
<dbReference type="SMART" id="SM00906">
    <property type="entry name" value="Fungal_trans"/>
    <property type="match status" value="1"/>
</dbReference>
<dbReference type="SMART" id="SM00066">
    <property type="entry name" value="GAL4"/>
    <property type="match status" value="1"/>
</dbReference>
<dbReference type="GO" id="GO:0008270">
    <property type="term" value="F:zinc ion binding"/>
    <property type="evidence" value="ECO:0007669"/>
    <property type="project" value="InterPro"/>
</dbReference>
<dbReference type="PROSITE" id="PS00463">
    <property type="entry name" value="ZN2_CY6_FUNGAL_1"/>
    <property type="match status" value="1"/>
</dbReference>
<evidence type="ECO:0000256" key="1">
    <source>
        <dbReference type="ARBA" id="ARBA00022723"/>
    </source>
</evidence>
<gene>
    <name evidence="8" type="ORF">BO78DRAFT_370878</name>
</gene>
<keyword evidence="9" id="KW-1185">Reference proteome</keyword>
<evidence type="ECO:0000256" key="4">
    <source>
        <dbReference type="ARBA" id="ARBA00023163"/>
    </source>
</evidence>
<dbReference type="OrthoDB" id="6509908at2759"/>
<feature type="compositionally biased region" description="Basic and acidic residues" evidence="6">
    <location>
        <begin position="164"/>
        <end position="174"/>
    </location>
</feature>
<dbReference type="CDD" id="cd12148">
    <property type="entry name" value="fungal_TF_MHR"/>
    <property type="match status" value="1"/>
</dbReference>
<dbReference type="InterPro" id="IPR007219">
    <property type="entry name" value="XnlR_reg_dom"/>
</dbReference>
<dbReference type="GO" id="GO:0009893">
    <property type="term" value="P:positive regulation of metabolic process"/>
    <property type="evidence" value="ECO:0007669"/>
    <property type="project" value="UniProtKB-ARBA"/>
</dbReference>
<dbReference type="SUPFAM" id="SSF57701">
    <property type="entry name" value="Zn2/Cys6 DNA-binding domain"/>
    <property type="match status" value="1"/>
</dbReference>
<reference evidence="8 9" key="1">
    <citation type="submission" date="2018-02" db="EMBL/GenBank/DDBJ databases">
        <title>The genomes of Aspergillus section Nigri reveals drivers in fungal speciation.</title>
        <authorList>
            <consortium name="DOE Joint Genome Institute"/>
            <person name="Vesth T.C."/>
            <person name="Nybo J."/>
            <person name="Theobald S."/>
            <person name="Brandl J."/>
            <person name="Frisvad J.C."/>
            <person name="Nielsen K.F."/>
            <person name="Lyhne E.K."/>
            <person name="Kogle M.E."/>
            <person name="Kuo A."/>
            <person name="Riley R."/>
            <person name="Clum A."/>
            <person name="Nolan M."/>
            <person name="Lipzen A."/>
            <person name="Salamov A."/>
            <person name="Henrissat B."/>
            <person name="Wiebenga A."/>
            <person name="De vries R.P."/>
            <person name="Grigoriev I.V."/>
            <person name="Mortensen U.H."/>
            <person name="Andersen M.R."/>
            <person name="Baker S.E."/>
        </authorList>
    </citation>
    <scope>NUCLEOTIDE SEQUENCE [LARGE SCALE GENOMIC DNA]</scope>
    <source>
        <strain evidence="8 9">CBS 121057</strain>
    </source>
</reference>
<organism evidence="8 9">
    <name type="scientific">Aspergillus sclerotiicarbonarius (strain CBS 121057 / IBT 28362)</name>
    <dbReference type="NCBI Taxonomy" id="1448318"/>
    <lineage>
        <taxon>Eukaryota</taxon>
        <taxon>Fungi</taxon>
        <taxon>Dikarya</taxon>
        <taxon>Ascomycota</taxon>
        <taxon>Pezizomycotina</taxon>
        <taxon>Eurotiomycetes</taxon>
        <taxon>Eurotiomycetidae</taxon>
        <taxon>Eurotiales</taxon>
        <taxon>Aspergillaceae</taxon>
        <taxon>Aspergillus</taxon>
        <taxon>Aspergillus subgen. Circumdati</taxon>
    </lineage>
</organism>
<keyword evidence="3" id="KW-0238">DNA-binding</keyword>
<dbReference type="InterPro" id="IPR036864">
    <property type="entry name" value="Zn2-C6_fun-type_DNA-bd_sf"/>
</dbReference>
<dbReference type="Gene3D" id="4.10.240.10">
    <property type="entry name" value="Zn(2)-C6 fungal-type DNA-binding domain"/>
    <property type="match status" value="1"/>
</dbReference>
<keyword evidence="2" id="KW-0805">Transcription regulation</keyword>
<dbReference type="PROSITE" id="PS50048">
    <property type="entry name" value="ZN2_CY6_FUNGAL_2"/>
    <property type="match status" value="1"/>
</dbReference>
<dbReference type="VEuPathDB" id="FungiDB:BO78DRAFT_370878"/>
<dbReference type="CDD" id="cd00067">
    <property type="entry name" value="GAL4"/>
    <property type="match status" value="1"/>
</dbReference>
<dbReference type="GO" id="GO:0003677">
    <property type="term" value="F:DNA binding"/>
    <property type="evidence" value="ECO:0007669"/>
    <property type="project" value="UniProtKB-KW"/>
</dbReference>
<name>A0A319EV53_ASPSB</name>
<evidence type="ECO:0000313" key="8">
    <source>
        <dbReference type="EMBL" id="PYI05559.1"/>
    </source>
</evidence>
<feature type="domain" description="Zn(2)-C6 fungal-type" evidence="7">
    <location>
        <begin position="18"/>
        <end position="49"/>
    </location>
</feature>
<dbReference type="Pfam" id="PF00172">
    <property type="entry name" value="Zn_clus"/>
    <property type="match status" value="1"/>
</dbReference>
<keyword evidence="5" id="KW-0539">Nucleus</keyword>
<dbReference type="Proteomes" id="UP000248423">
    <property type="component" value="Unassembled WGS sequence"/>
</dbReference>
<evidence type="ECO:0000259" key="7">
    <source>
        <dbReference type="PROSITE" id="PS50048"/>
    </source>
</evidence>
<evidence type="ECO:0000256" key="2">
    <source>
        <dbReference type="ARBA" id="ARBA00023015"/>
    </source>
</evidence>
<evidence type="ECO:0000256" key="6">
    <source>
        <dbReference type="SAM" id="MobiDB-lite"/>
    </source>
</evidence>
<evidence type="ECO:0000256" key="3">
    <source>
        <dbReference type="ARBA" id="ARBA00023125"/>
    </source>
</evidence>
<feature type="region of interest" description="Disordered" evidence="6">
    <location>
        <begin position="154"/>
        <end position="176"/>
    </location>
</feature>
<dbReference type="GO" id="GO:0006351">
    <property type="term" value="P:DNA-templated transcription"/>
    <property type="evidence" value="ECO:0007669"/>
    <property type="project" value="InterPro"/>
</dbReference>